<protein>
    <recommendedName>
        <fullName evidence="3">Glu-AdT subunit F</fullName>
    </recommendedName>
</protein>
<dbReference type="Proteomes" id="UP000761534">
    <property type="component" value="Unassembled WGS sequence"/>
</dbReference>
<reference evidence="1" key="1">
    <citation type="journal article" date="2019" name="G3 (Bethesda)">
        <title>Genome Assemblies of Two Rare Opportunistic Yeast Pathogens: Diutina rugosa (syn. Candida rugosa) and Trichomonascus ciferrii (syn. Candida ciferrii).</title>
        <authorList>
            <person name="Mixao V."/>
            <person name="Saus E."/>
            <person name="Hansen A.P."/>
            <person name="Lass-Florl C."/>
            <person name="Gabaldon T."/>
        </authorList>
    </citation>
    <scope>NUCLEOTIDE SEQUENCE</scope>
    <source>
        <strain evidence="1">CBS 4856</strain>
    </source>
</reference>
<gene>
    <name evidence="1" type="ORF">TRICI_000507</name>
</gene>
<dbReference type="InterPro" id="IPR036113">
    <property type="entry name" value="Asp/Glu-ADT_sf_sub_c"/>
</dbReference>
<keyword evidence="2" id="KW-1185">Reference proteome</keyword>
<evidence type="ECO:0000313" key="1">
    <source>
        <dbReference type="EMBL" id="KAA8917352.1"/>
    </source>
</evidence>
<evidence type="ECO:0008006" key="3">
    <source>
        <dbReference type="Google" id="ProtNLM"/>
    </source>
</evidence>
<dbReference type="GO" id="GO:0006450">
    <property type="term" value="P:regulation of translational fidelity"/>
    <property type="evidence" value="ECO:0007669"/>
    <property type="project" value="InterPro"/>
</dbReference>
<name>A0A642VD94_9ASCO</name>
<dbReference type="Pfam" id="PF20977">
    <property type="entry name" value="GatF"/>
    <property type="match status" value="1"/>
</dbReference>
<organism evidence="1 2">
    <name type="scientific">Trichomonascus ciferrii</name>
    <dbReference type="NCBI Taxonomy" id="44093"/>
    <lineage>
        <taxon>Eukaryota</taxon>
        <taxon>Fungi</taxon>
        <taxon>Dikarya</taxon>
        <taxon>Ascomycota</taxon>
        <taxon>Saccharomycotina</taxon>
        <taxon>Dipodascomycetes</taxon>
        <taxon>Dipodascales</taxon>
        <taxon>Trichomonascaceae</taxon>
        <taxon>Trichomonascus</taxon>
        <taxon>Trichomonascus ciferrii complex</taxon>
    </lineage>
</organism>
<comment type="caution">
    <text evidence="1">The sequence shown here is derived from an EMBL/GenBank/DDBJ whole genome shotgun (WGS) entry which is preliminary data.</text>
</comment>
<dbReference type="VEuPathDB" id="FungiDB:TRICI_000507"/>
<sequence>MHVLRGRQEIAKALETSTWKVSELFKTVPGMQHTQPDSQLLSKLLKQAGLQAVPVGSDKEAMLLKELSKQLHFVEHISAVDTTNVEPLVRVGGGSDQFFDKHKLLQARNKRPDPSATDWSPTQLAQQKSGDFYVLREGLRRE</sequence>
<proteinExistence type="predicted"/>
<dbReference type="AlphaFoldDB" id="A0A642VD94"/>
<accession>A0A642VD94</accession>
<dbReference type="EMBL" id="SWFS01000043">
    <property type="protein sequence ID" value="KAA8917352.1"/>
    <property type="molecule type" value="Genomic_DNA"/>
</dbReference>
<dbReference type="SUPFAM" id="SSF141000">
    <property type="entry name" value="Glu-tRNAGln amidotransferase C subunit"/>
    <property type="match status" value="1"/>
</dbReference>
<evidence type="ECO:0000313" key="2">
    <source>
        <dbReference type="Proteomes" id="UP000761534"/>
    </source>
</evidence>
<dbReference type="OrthoDB" id="4088666at2759"/>